<dbReference type="EMBL" id="VUNQ01000056">
    <property type="protein sequence ID" value="MSU03129.1"/>
    <property type="molecule type" value="Genomic_DNA"/>
</dbReference>
<dbReference type="SUPFAM" id="SSF53850">
    <property type="entry name" value="Periplasmic binding protein-like II"/>
    <property type="match status" value="1"/>
</dbReference>
<dbReference type="Pfam" id="PF03466">
    <property type="entry name" value="LysR_substrate"/>
    <property type="match status" value="1"/>
</dbReference>
<dbReference type="SUPFAM" id="SSF46785">
    <property type="entry name" value="Winged helix' DNA-binding domain"/>
    <property type="match status" value="1"/>
</dbReference>
<evidence type="ECO:0000313" key="6">
    <source>
        <dbReference type="EMBL" id="MSU03129.1"/>
    </source>
</evidence>
<dbReference type="PANTHER" id="PTHR30126">
    <property type="entry name" value="HTH-TYPE TRANSCRIPTIONAL REGULATOR"/>
    <property type="match status" value="1"/>
</dbReference>
<gene>
    <name evidence="6" type="ORF">FYJ83_16835</name>
</gene>
<dbReference type="InterPro" id="IPR036390">
    <property type="entry name" value="WH_DNA-bd_sf"/>
</dbReference>
<name>A0A6N7XM51_9FIRM</name>
<dbReference type="NCBIfam" id="NF040786">
    <property type="entry name" value="LysR_Sec_metab"/>
    <property type="match status" value="1"/>
</dbReference>
<evidence type="ECO:0000256" key="1">
    <source>
        <dbReference type="ARBA" id="ARBA00009437"/>
    </source>
</evidence>
<keyword evidence="7" id="KW-1185">Reference proteome</keyword>
<dbReference type="Proteomes" id="UP000469523">
    <property type="component" value="Unassembled WGS sequence"/>
</dbReference>
<dbReference type="InterPro" id="IPR036388">
    <property type="entry name" value="WH-like_DNA-bd_sf"/>
</dbReference>
<dbReference type="PROSITE" id="PS50931">
    <property type="entry name" value="HTH_LYSR"/>
    <property type="match status" value="1"/>
</dbReference>
<accession>A0A6N7XM51</accession>
<dbReference type="AlphaFoldDB" id="A0A6N7XM51"/>
<dbReference type="InterPro" id="IPR005119">
    <property type="entry name" value="LysR_subst-bd"/>
</dbReference>
<reference evidence="6 7" key="1">
    <citation type="submission" date="2019-09" db="EMBL/GenBank/DDBJ databases">
        <title>In-depth cultivation of the pig gut microbiome towards novel bacterial diversity and tailored functional studies.</title>
        <authorList>
            <person name="Wylensek D."/>
            <person name="Hitch T.C.A."/>
            <person name="Clavel T."/>
        </authorList>
    </citation>
    <scope>NUCLEOTIDE SEQUENCE [LARGE SCALE GENOMIC DNA]</scope>
    <source>
        <strain evidence="6 7">WCA3-693-APC-4?</strain>
    </source>
</reference>
<dbReference type="PRINTS" id="PR00039">
    <property type="entry name" value="HTHLYSR"/>
</dbReference>
<evidence type="ECO:0000256" key="3">
    <source>
        <dbReference type="ARBA" id="ARBA00023125"/>
    </source>
</evidence>
<evidence type="ECO:0000256" key="2">
    <source>
        <dbReference type="ARBA" id="ARBA00023015"/>
    </source>
</evidence>
<proteinExistence type="inferred from homology"/>
<keyword evidence="3" id="KW-0238">DNA-binding</keyword>
<organism evidence="6 7">
    <name type="scientific">Tissierella pigra</name>
    <dbReference type="NCBI Taxonomy" id="2607614"/>
    <lineage>
        <taxon>Bacteria</taxon>
        <taxon>Bacillati</taxon>
        <taxon>Bacillota</taxon>
        <taxon>Tissierellia</taxon>
        <taxon>Tissierellales</taxon>
        <taxon>Tissierellaceae</taxon>
        <taxon>Tissierella</taxon>
    </lineage>
</organism>
<comment type="caution">
    <text evidence="6">The sequence shown here is derived from an EMBL/GenBank/DDBJ whole genome shotgun (WGS) entry which is preliminary data.</text>
</comment>
<evidence type="ECO:0000259" key="5">
    <source>
        <dbReference type="PROSITE" id="PS50931"/>
    </source>
</evidence>
<dbReference type="Pfam" id="PF00126">
    <property type="entry name" value="HTH_1"/>
    <property type="match status" value="1"/>
</dbReference>
<evidence type="ECO:0000256" key="4">
    <source>
        <dbReference type="ARBA" id="ARBA00023163"/>
    </source>
</evidence>
<evidence type="ECO:0000313" key="7">
    <source>
        <dbReference type="Proteomes" id="UP000469523"/>
    </source>
</evidence>
<dbReference type="Gene3D" id="1.10.10.10">
    <property type="entry name" value="Winged helix-like DNA-binding domain superfamily/Winged helix DNA-binding domain"/>
    <property type="match status" value="1"/>
</dbReference>
<dbReference type="GO" id="GO:0000976">
    <property type="term" value="F:transcription cis-regulatory region binding"/>
    <property type="evidence" value="ECO:0007669"/>
    <property type="project" value="TreeGrafter"/>
</dbReference>
<dbReference type="InterPro" id="IPR000847">
    <property type="entry name" value="LysR_HTH_N"/>
</dbReference>
<keyword evidence="2" id="KW-0805">Transcription regulation</keyword>
<dbReference type="Gene3D" id="3.40.190.290">
    <property type="match status" value="1"/>
</dbReference>
<dbReference type="PANTHER" id="PTHR30126:SF64">
    <property type="entry name" value="HTH-TYPE TRANSCRIPTIONAL REGULATOR CITR"/>
    <property type="match status" value="1"/>
</dbReference>
<sequence length="304" mass="34419">MDFRQLETFVEVAKLKSFSKAAEKLFITQPTVTNHIQNLEKELGTLLINRFGKRLTLTDAGGLLYKYAVNILNSCEMAKFDLASYQGKIQGHLHIFSSSVPRKHLLPTIIKNFLNSYPDVSFTIGDKDSRKVVKGILDGETDFGILGAKHSSNNLRYIDLMEDRLILITPNSPKFPDENFSFINKEVLLKENIVFREEGSGTRDLVENVLQQSNISLNKLNIAAYVEDTETVKELVSLGIGVSFLSEKAIESDLSLNKYKAFYIDGLDFTRKFYFAFHKSRQLSPLSEAFKNHILDFANSSTLK</sequence>
<comment type="similarity">
    <text evidence="1">Belongs to the LysR transcriptional regulatory family.</text>
</comment>
<protein>
    <submittedName>
        <fullName evidence="6">LysR family transcriptional regulator</fullName>
    </submittedName>
</protein>
<dbReference type="FunFam" id="1.10.10.10:FF:000001">
    <property type="entry name" value="LysR family transcriptional regulator"/>
    <property type="match status" value="1"/>
</dbReference>
<dbReference type="RefSeq" id="WP_216585131.1">
    <property type="nucleotide sequence ID" value="NZ_JAHLPJ010000001.1"/>
</dbReference>
<keyword evidence="4" id="KW-0804">Transcription</keyword>
<dbReference type="GO" id="GO:0003700">
    <property type="term" value="F:DNA-binding transcription factor activity"/>
    <property type="evidence" value="ECO:0007669"/>
    <property type="project" value="InterPro"/>
</dbReference>
<dbReference type="InterPro" id="IPR047788">
    <property type="entry name" value="LysR-like_Sec_metab"/>
</dbReference>
<feature type="domain" description="HTH lysR-type" evidence="5">
    <location>
        <begin position="1"/>
        <end position="58"/>
    </location>
</feature>